<evidence type="ECO:0000256" key="4">
    <source>
        <dbReference type="SAM" id="SignalP"/>
    </source>
</evidence>
<sequence>MNLKIILYLLTILTVAELRSPQVHEEVDEAPNDQLTSSQKFNFEAIRQTDPQKWRYLQQQVIDARHQARNAVVAKNRPKPKTPKKRDVNSSEETRLFPKTVNQALGFFDNSKSLEESSTQLKVLNSLIGHTPEFQLQGLHKLLNTKDYTPVREDVNDVVNPLNHPNIKVEPAPPELQQAVANVLVLQADTQRKIKEHNQLALAEIEKQVNVPIQVQHINLEDQYLKVHPVYGKFVGIERKPGRSVYTNKDNLQYAANYAFGYKVRDFESGNDFGHEEVSDGATRKGRYHVLLPDGRLQKVQYWADDTGYHATVTYNRVAAHPPN</sequence>
<dbReference type="InterPro" id="IPR031311">
    <property type="entry name" value="CHIT_BIND_RR_consensus"/>
</dbReference>
<evidence type="ECO:0000313" key="5">
    <source>
        <dbReference type="EMBL" id="KAK4872372.1"/>
    </source>
</evidence>
<dbReference type="AlphaFoldDB" id="A0AAN7SBE6"/>
<feature type="region of interest" description="Disordered" evidence="3">
    <location>
        <begin position="73"/>
        <end position="94"/>
    </location>
</feature>
<dbReference type="GO" id="GO:0042302">
    <property type="term" value="F:structural constituent of cuticle"/>
    <property type="evidence" value="ECO:0007669"/>
    <property type="project" value="UniProtKB-UniRule"/>
</dbReference>
<dbReference type="InterPro" id="IPR051217">
    <property type="entry name" value="Insect_Cuticle_Struc_Prot"/>
</dbReference>
<dbReference type="Pfam" id="PF00379">
    <property type="entry name" value="Chitin_bind_4"/>
    <property type="match status" value="1"/>
</dbReference>
<accession>A0AAN7SBE6</accession>
<dbReference type="PROSITE" id="PS51155">
    <property type="entry name" value="CHIT_BIND_RR_2"/>
    <property type="match status" value="1"/>
</dbReference>
<evidence type="ECO:0000256" key="1">
    <source>
        <dbReference type="ARBA" id="ARBA00022460"/>
    </source>
</evidence>
<keyword evidence="1 2" id="KW-0193">Cuticle</keyword>
<protein>
    <submittedName>
        <fullName evidence="5">Uncharacterized protein</fullName>
    </submittedName>
</protein>
<evidence type="ECO:0000256" key="2">
    <source>
        <dbReference type="PROSITE-ProRule" id="PRU00497"/>
    </source>
</evidence>
<evidence type="ECO:0000313" key="6">
    <source>
        <dbReference type="Proteomes" id="UP001353858"/>
    </source>
</evidence>
<name>A0AAN7SBE6_9COLE</name>
<dbReference type="Proteomes" id="UP001353858">
    <property type="component" value="Unassembled WGS sequence"/>
</dbReference>
<dbReference type="PANTHER" id="PTHR12236">
    <property type="entry name" value="STRUCTURAL CONTITUENT OF CUTICLE"/>
    <property type="match status" value="1"/>
</dbReference>
<reference evidence="6" key="1">
    <citation type="submission" date="2023-01" db="EMBL/GenBank/DDBJ databases">
        <title>Key to firefly adult light organ development and bioluminescence: homeobox transcription factors regulate luciferase expression and transportation to peroxisome.</title>
        <authorList>
            <person name="Fu X."/>
        </authorList>
    </citation>
    <scope>NUCLEOTIDE SEQUENCE [LARGE SCALE GENOMIC DNA]</scope>
</reference>
<gene>
    <name evidence="5" type="ORF">RN001_014401</name>
</gene>
<dbReference type="InterPro" id="IPR000618">
    <property type="entry name" value="Insect_cuticle"/>
</dbReference>
<organism evidence="5 6">
    <name type="scientific">Aquatica leii</name>
    <dbReference type="NCBI Taxonomy" id="1421715"/>
    <lineage>
        <taxon>Eukaryota</taxon>
        <taxon>Metazoa</taxon>
        <taxon>Ecdysozoa</taxon>
        <taxon>Arthropoda</taxon>
        <taxon>Hexapoda</taxon>
        <taxon>Insecta</taxon>
        <taxon>Pterygota</taxon>
        <taxon>Neoptera</taxon>
        <taxon>Endopterygota</taxon>
        <taxon>Coleoptera</taxon>
        <taxon>Polyphaga</taxon>
        <taxon>Elateriformia</taxon>
        <taxon>Elateroidea</taxon>
        <taxon>Lampyridae</taxon>
        <taxon>Luciolinae</taxon>
        <taxon>Aquatica</taxon>
    </lineage>
</organism>
<comment type="caution">
    <text evidence="5">The sequence shown here is derived from an EMBL/GenBank/DDBJ whole genome shotgun (WGS) entry which is preliminary data.</text>
</comment>
<feature type="chain" id="PRO_5042917925" evidence="4">
    <location>
        <begin position="19"/>
        <end position="324"/>
    </location>
</feature>
<keyword evidence="6" id="KW-1185">Reference proteome</keyword>
<proteinExistence type="predicted"/>
<keyword evidence="4" id="KW-0732">Signal</keyword>
<dbReference type="PROSITE" id="PS00233">
    <property type="entry name" value="CHIT_BIND_RR_1"/>
    <property type="match status" value="1"/>
</dbReference>
<dbReference type="GO" id="GO:0031012">
    <property type="term" value="C:extracellular matrix"/>
    <property type="evidence" value="ECO:0007669"/>
    <property type="project" value="TreeGrafter"/>
</dbReference>
<dbReference type="GO" id="GO:0005615">
    <property type="term" value="C:extracellular space"/>
    <property type="evidence" value="ECO:0007669"/>
    <property type="project" value="TreeGrafter"/>
</dbReference>
<dbReference type="EMBL" id="JARPUR010000007">
    <property type="protein sequence ID" value="KAK4872372.1"/>
    <property type="molecule type" value="Genomic_DNA"/>
</dbReference>
<dbReference type="PANTHER" id="PTHR12236:SF79">
    <property type="entry name" value="CUTICULAR PROTEIN 50CB-RELATED"/>
    <property type="match status" value="1"/>
</dbReference>
<feature type="signal peptide" evidence="4">
    <location>
        <begin position="1"/>
        <end position="18"/>
    </location>
</feature>
<feature type="compositionally biased region" description="Basic and acidic residues" evidence="3">
    <location>
        <begin position="85"/>
        <end position="94"/>
    </location>
</feature>
<evidence type="ECO:0000256" key="3">
    <source>
        <dbReference type="SAM" id="MobiDB-lite"/>
    </source>
</evidence>